<protein>
    <submittedName>
        <fullName evidence="3">Helix-turn-helix transcriptional regulator</fullName>
    </submittedName>
</protein>
<accession>A0AB35IIH5</accession>
<reference evidence="3" key="1">
    <citation type="submission" date="2023-01" db="EMBL/GenBank/DDBJ databases">
        <title>Human gut microbiome strain richness.</title>
        <authorList>
            <person name="Chen-Liaw A."/>
        </authorList>
    </citation>
    <scope>NUCLEOTIDE SEQUENCE</scope>
    <source>
        <strain evidence="3">1001217st2_G6_1001217B_191108</strain>
    </source>
</reference>
<dbReference type="InterPro" id="IPR001387">
    <property type="entry name" value="Cro/C1-type_HTH"/>
</dbReference>
<organism evidence="3 4">
    <name type="scientific">Thomasclavelia ramosa</name>
    <dbReference type="NCBI Taxonomy" id="1547"/>
    <lineage>
        <taxon>Bacteria</taxon>
        <taxon>Bacillati</taxon>
        <taxon>Bacillota</taxon>
        <taxon>Erysipelotrichia</taxon>
        <taxon>Erysipelotrichales</taxon>
        <taxon>Coprobacillaceae</taxon>
        <taxon>Thomasclavelia</taxon>
    </lineage>
</organism>
<evidence type="ECO:0000313" key="4">
    <source>
        <dbReference type="Proteomes" id="UP001211987"/>
    </source>
</evidence>
<dbReference type="PROSITE" id="PS50943">
    <property type="entry name" value="HTH_CROC1"/>
    <property type="match status" value="1"/>
</dbReference>
<sequence length="213" mass="25314">MEIVNKFSETFNDLRVEHTVSRSDIAIILDVSEATVGFWEREGRKPSFNQLIMLSRLFGVSVDYLIGNSDEQNNTNKKPDTVDKFKNSIHFKKYQENPEMFNETFQKLYNEFGDQRTRFITNKHAVLNTLKNNIEDDVYVQLEKDFSKLTGTMAEVFQYLMFIRAGSLVYDSDEDEMYEQKEREIEYLQSIYPTIKFDRVSDEFIHNLYELKR</sequence>
<dbReference type="Pfam" id="PF01381">
    <property type="entry name" value="HTH_3"/>
    <property type="match status" value="1"/>
</dbReference>
<evidence type="ECO:0000256" key="1">
    <source>
        <dbReference type="ARBA" id="ARBA00023125"/>
    </source>
</evidence>
<dbReference type="AlphaFoldDB" id="A0AB35IIH5"/>
<proteinExistence type="predicted"/>
<dbReference type="RefSeq" id="WP_270372298.1">
    <property type="nucleotide sequence ID" value="NZ_JAQDLY010000005.1"/>
</dbReference>
<dbReference type="EMBL" id="JAQLKE010000006">
    <property type="protein sequence ID" value="MDB7083244.1"/>
    <property type="molecule type" value="Genomic_DNA"/>
</dbReference>
<dbReference type="GO" id="GO:0003677">
    <property type="term" value="F:DNA binding"/>
    <property type="evidence" value="ECO:0007669"/>
    <property type="project" value="UniProtKB-KW"/>
</dbReference>
<evidence type="ECO:0000259" key="2">
    <source>
        <dbReference type="PROSITE" id="PS50943"/>
    </source>
</evidence>
<gene>
    <name evidence="3" type="ORF">PM738_05465</name>
</gene>
<keyword evidence="1" id="KW-0238">DNA-binding</keyword>
<evidence type="ECO:0000313" key="3">
    <source>
        <dbReference type="EMBL" id="MDB7083244.1"/>
    </source>
</evidence>
<dbReference type="SUPFAM" id="SSF47413">
    <property type="entry name" value="lambda repressor-like DNA-binding domains"/>
    <property type="match status" value="1"/>
</dbReference>
<name>A0AB35IIH5_9FIRM</name>
<dbReference type="InterPro" id="IPR010982">
    <property type="entry name" value="Lambda_DNA-bd_dom_sf"/>
</dbReference>
<dbReference type="Proteomes" id="UP001211987">
    <property type="component" value="Unassembled WGS sequence"/>
</dbReference>
<dbReference type="PANTHER" id="PTHR46558">
    <property type="entry name" value="TRACRIPTIONAL REGULATORY PROTEIN-RELATED-RELATED"/>
    <property type="match status" value="1"/>
</dbReference>
<dbReference type="Gene3D" id="1.10.260.40">
    <property type="entry name" value="lambda repressor-like DNA-binding domains"/>
    <property type="match status" value="1"/>
</dbReference>
<comment type="caution">
    <text evidence="3">The sequence shown here is derived from an EMBL/GenBank/DDBJ whole genome shotgun (WGS) entry which is preliminary data.</text>
</comment>
<dbReference type="CDD" id="cd00093">
    <property type="entry name" value="HTH_XRE"/>
    <property type="match status" value="1"/>
</dbReference>
<dbReference type="PANTHER" id="PTHR46558:SF11">
    <property type="entry name" value="HTH-TYPE TRANSCRIPTIONAL REGULATOR XRE"/>
    <property type="match status" value="1"/>
</dbReference>
<dbReference type="SMART" id="SM00530">
    <property type="entry name" value="HTH_XRE"/>
    <property type="match status" value="1"/>
</dbReference>
<feature type="domain" description="HTH cro/C1-type" evidence="2">
    <location>
        <begin position="14"/>
        <end position="65"/>
    </location>
</feature>